<evidence type="ECO:0000313" key="3">
    <source>
        <dbReference type="EMBL" id="MBS3063579.1"/>
    </source>
</evidence>
<name>A0A7J4JG17_9ARCH</name>
<dbReference type="InterPro" id="IPR037914">
    <property type="entry name" value="SpoVT-AbrB_sf"/>
</dbReference>
<dbReference type="AlphaFoldDB" id="A0A7J4JG17"/>
<accession>A0A7J4JG17</accession>
<dbReference type="Proteomes" id="UP000678237">
    <property type="component" value="Unassembled WGS sequence"/>
</dbReference>
<evidence type="ECO:0000313" key="2">
    <source>
        <dbReference type="EMBL" id="HIH16658.1"/>
    </source>
</evidence>
<comment type="caution">
    <text evidence="2">The sequence shown here is derived from an EMBL/GenBank/DDBJ whole genome shotgun (WGS) entry which is preliminary data.</text>
</comment>
<organism evidence="2 4">
    <name type="scientific">Candidatus Iainarchaeum sp</name>
    <dbReference type="NCBI Taxonomy" id="3101447"/>
    <lineage>
        <taxon>Archaea</taxon>
        <taxon>Candidatus Iainarchaeota</taxon>
        <taxon>Candidatus Iainarchaeia</taxon>
        <taxon>Candidatus Iainarchaeales</taxon>
        <taxon>Candidatus Iainarchaeaceae</taxon>
        <taxon>Candidatus Iainarchaeum</taxon>
    </lineage>
</organism>
<reference evidence="3" key="2">
    <citation type="submission" date="2021-03" db="EMBL/GenBank/DDBJ databases">
        <authorList>
            <person name="Jaffe A."/>
        </authorList>
    </citation>
    <scope>NUCLEOTIDE SEQUENCE</scope>
    <source>
        <strain evidence="3">RIFCSPLOWO2_01_FULL_58_19</strain>
    </source>
</reference>
<proteinExistence type="predicted"/>
<dbReference type="EMBL" id="DUGH01000111">
    <property type="protein sequence ID" value="HIH16658.1"/>
    <property type="molecule type" value="Genomic_DNA"/>
</dbReference>
<evidence type="ECO:0000313" key="4">
    <source>
        <dbReference type="Proteomes" id="UP000564964"/>
    </source>
</evidence>
<dbReference type="EMBL" id="JAGVWE010000006">
    <property type="protein sequence ID" value="MBS3063579.1"/>
    <property type="molecule type" value="Genomic_DNA"/>
</dbReference>
<reference evidence="4" key="1">
    <citation type="journal article" date="2020" name="bioRxiv">
        <title>A rank-normalized archaeal taxonomy based on genome phylogeny resolves widespread incomplete and uneven classifications.</title>
        <authorList>
            <person name="Rinke C."/>
            <person name="Chuvochina M."/>
            <person name="Mussig A.J."/>
            <person name="Chaumeil P.-A."/>
            <person name="Waite D.W."/>
            <person name="Whitman W.B."/>
            <person name="Parks D.H."/>
            <person name="Hugenholtz P."/>
        </authorList>
    </citation>
    <scope>NUCLEOTIDE SEQUENCE [LARGE SCALE GENOMIC DNA]</scope>
</reference>
<dbReference type="Proteomes" id="UP000564964">
    <property type="component" value="Unassembled WGS sequence"/>
</dbReference>
<evidence type="ECO:0000259" key="1">
    <source>
        <dbReference type="Pfam" id="PF04014"/>
    </source>
</evidence>
<protein>
    <recommendedName>
        <fullName evidence="1">SpoVT-AbrB domain-containing protein</fullName>
    </recommendedName>
</protein>
<sequence length="68" mass="7831">MVSVEVTVKKWGNSLGLIIPREASKKLELREGKRVRVELTSAKFVDAFGLCRGLKPFKKEELIREPYR</sequence>
<gene>
    <name evidence="2" type="ORF">HA252_04605</name>
    <name evidence="3" type="ORF">J4203_06990</name>
</gene>
<dbReference type="Gene3D" id="2.10.260.10">
    <property type="match status" value="1"/>
</dbReference>
<dbReference type="SUPFAM" id="SSF89447">
    <property type="entry name" value="AbrB/MazE/MraZ-like"/>
    <property type="match status" value="1"/>
</dbReference>
<reference evidence="3" key="3">
    <citation type="submission" date="2021-05" db="EMBL/GenBank/DDBJ databases">
        <title>Protein family content uncovers lineage relationships and bacterial pathway maintenance mechanisms in DPANN archaea.</title>
        <authorList>
            <person name="Castelle C.J."/>
            <person name="Meheust R."/>
            <person name="Jaffe A.L."/>
            <person name="Seitz K."/>
            <person name="Gong X."/>
            <person name="Baker B.J."/>
            <person name="Banfield J.F."/>
        </authorList>
    </citation>
    <scope>NUCLEOTIDE SEQUENCE</scope>
    <source>
        <strain evidence="3">RIFCSPLOWO2_01_FULL_58_19</strain>
    </source>
</reference>
<feature type="domain" description="SpoVT-AbrB" evidence="1">
    <location>
        <begin position="8"/>
        <end position="39"/>
    </location>
</feature>
<dbReference type="InterPro" id="IPR007159">
    <property type="entry name" value="SpoVT-AbrB_dom"/>
</dbReference>
<dbReference type="Pfam" id="PF04014">
    <property type="entry name" value="MazE_antitoxin"/>
    <property type="match status" value="1"/>
</dbReference>